<evidence type="ECO:0000313" key="7">
    <source>
        <dbReference type="EMBL" id="CAI6367159.1"/>
    </source>
</evidence>
<dbReference type="SUPFAM" id="SSF57850">
    <property type="entry name" value="RING/U-box"/>
    <property type="match status" value="1"/>
</dbReference>
<dbReference type="GO" id="GO:0008270">
    <property type="term" value="F:zinc ion binding"/>
    <property type="evidence" value="ECO:0007669"/>
    <property type="project" value="UniProtKB-KW"/>
</dbReference>
<reference evidence="7 8" key="1">
    <citation type="submission" date="2023-01" db="EMBL/GenBank/DDBJ databases">
        <authorList>
            <person name="Whitehead M."/>
        </authorList>
    </citation>
    <scope>NUCLEOTIDE SEQUENCE [LARGE SCALE GENOMIC DNA]</scope>
</reference>
<sequence>MPPNSVVKTSLIVGGLTFLGFMAGGRLGSMFGAVIGTVVCSMFNIEEPTGLQDPRPRDENPRFAPYPRPSNTNRNNKNKVNKSKNEPCELSKCSICLEPFKASIVLLPCSHMCFCDECFEKVKKKKVSTCPICRENIDNVMYVYPS</sequence>
<dbReference type="GO" id="GO:0004842">
    <property type="term" value="F:ubiquitin-protein transferase activity"/>
    <property type="evidence" value="ECO:0007669"/>
    <property type="project" value="TreeGrafter"/>
</dbReference>
<evidence type="ECO:0000256" key="1">
    <source>
        <dbReference type="ARBA" id="ARBA00022723"/>
    </source>
</evidence>
<comment type="caution">
    <text evidence="7">The sequence shown here is derived from an EMBL/GenBank/DDBJ whole genome shotgun (WGS) entry which is preliminary data.</text>
</comment>
<dbReference type="InterPro" id="IPR001841">
    <property type="entry name" value="Znf_RING"/>
</dbReference>
<dbReference type="PANTHER" id="PTHR12183">
    <property type="entry name" value="MITOCHONDRIAL UBIQUITIN LIGASE ACTIVATOR OF NFKB 1"/>
    <property type="match status" value="1"/>
</dbReference>
<dbReference type="InterPro" id="IPR051652">
    <property type="entry name" value="MDM2_MDM4_MUL1"/>
</dbReference>
<evidence type="ECO:0000313" key="8">
    <source>
        <dbReference type="Proteomes" id="UP001160148"/>
    </source>
</evidence>
<dbReference type="Pfam" id="PF13920">
    <property type="entry name" value="zf-C3HC4_3"/>
    <property type="match status" value="1"/>
</dbReference>
<keyword evidence="8" id="KW-1185">Reference proteome</keyword>
<dbReference type="PANTHER" id="PTHR12183:SF32">
    <property type="entry name" value="MITOCHONDRIAL E3 UBIQUITIN PROTEIN LIGASE 1"/>
    <property type="match status" value="1"/>
</dbReference>
<evidence type="ECO:0000256" key="4">
    <source>
        <dbReference type="PROSITE-ProRule" id="PRU00175"/>
    </source>
</evidence>
<protein>
    <recommendedName>
        <fullName evidence="6">RING-type domain-containing protein</fullName>
    </recommendedName>
</protein>
<keyword evidence="1" id="KW-0479">Metal-binding</keyword>
<keyword evidence="2 4" id="KW-0863">Zinc-finger</keyword>
<evidence type="ECO:0000256" key="2">
    <source>
        <dbReference type="ARBA" id="ARBA00022771"/>
    </source>
</evidence>
<feature type="domain" description="RING-type" evidence="6">
    <location>
        <begin position="93"/>
        <end position="134"/>
    </location>
</feature>
<organism evidence="7 8">
    <name type="scientific">Macrosiphum euphorbiae</name>
    <name type="common">potato aphid</name>
    <dbReference type="NCBI Taxonomy" id="13131"/>
    <lineage>
        <taxon>Eukaryota</taxon>
        <taxon>Metazoa</taxon>
        <taxon>Ecdysozoa</taxon>
        <taxon>Arthropoda</taxon>
        <taxon>Hexapoda</taxon>
        <taxon>Insecta</taxon>
        <taxon>Pterygota</taxon>
        <taxon>Neoptera</taxon>
        <taxon>Paraneoptera</taxon>
        <taxon>Hemiptera</taxon>
        <taxon>Sternorrhyncha</taxon>
        <taxon>Aphidomorpha</taxon>
        <taxon>Aphidoidea</taxon>
        <taxon>Aphididae</taxon>
        <taxon>Macrosiphini</taxon>
        <taxon>Macrosiphum</taxon>
    </lineage>
</organism>
<keyword evidence="3" id="KW-0862">Zinc</keyword>
<dbReference type="SMART" id="SM00184">
    <property type="entry name" value="RING"/>
    <property type="match status" value="1"/>
</dbReference>
<evidence type="ECO:0000259" key="6">
    <source>
        <dbReference type="PROSITE" id="PS50089"/>
    </source>
</evidence>
<dbReference type="Proteomes" id="UP001160148">
    <property type="component" value="Unassembled WGS sequence"/>
</dbReference>
<evidence type="ECO:0000256" key="3">
    <source>
        <dbReference type="ARBA" id="ARBA00022833"/>
    </source>
</evidence>
<dbReference type="Gene3D" id="3.30.40.10">
    <property type="entry name" value="Zinc/RING finger domain, C3HC4 (zinc finger)"/>
    <property type="match status" value="1"/>
</dbReference>
<name>A0AAV0XEU7_9HEMI</name>
<feature type="region of interest" description="Disordered" evidence="5">
    <location>
        <begin position="49"/>
        <end position="85"/>
    </location>
</feature>
<evidence type="ECO:0000256" key="5">
    <source>
        <dbReference type="SAM" id="MobiDB-lite"/>
    </source>
</evidence>
<dbReference type="GO" id="GO:0016567">
    <property type="term" value="P:protein ubiquitination"/>
    <property type="evidence" value="ECO:0007669"/>
    <property type="project" value="TreeGrafter"/>
</dbReference>
<proteinExistence type="predicted"/>
<dbReference type="InterPro" id="IPR013083">
    <property type="entry name" value="Znf_RING/FYVE/PHD"/>
</dbReference>
<dbReference type="PROSITE" id="PS50089">
    <property type="entry name" value="ZF_RING_2"/>
    <property type="match status" value="1"/>
</dbReference>
<gene>
    <name evidence="7" type="ORF">MEUPH1_LOCUS21661</name>
</gene>
<accession>A0AAV0XEU7</accession>
<dbReference type="AlphaFoldDB" id="A0AAV0XEU7"/>
<dbReference type="EMBL" id="CARXXK010000004">
    <property type="protein sequence ID" value="CAI6367159.1"/>
    <property type="molecule type" value="Genomic_DNA"/>
</dbReference>